<dbReference type="PROSITE" id="PS00570">
    <property type="entry name" value="RING_HYDROXYL_ALPHA"/>
    <property type="match status" value="1"/>
</dbReference>
<dbReference type="PRINTS" id="PR00090">
    <property type="entry name" value="RNGDIOXGNASE"/>
</dbReference>
<dbReference type="SUPFAM" id="SSF50022">
    <property type="entry name" value="ISP domain"/>
    <property type="match status" value="1"/>
</dbReference>
<dbReference type="RefSeq" id="WP_379786579.1">
    <property type="nucleotide sequence ID" value="NZ_JBHSMU010000019.1"/>
</dbReference>
<keyword evidence="11" id="KW-1185">Reference proteome</keyword>
<evidence type="ECO:0000256" key="5">
    <source>
        <dbReference type="ARBA" id="ARBA00023002"/>
    </source>
</evidence>
<keyword evidence="4" id="KW-0479">Metal-binding</keyword>
<gene>
    <name evidence="10" type="ORF">ACFPN5_25110</name>
</gene>
<comment type="caution">
    <text evidence="10">The sequence shown here is derived from an EMBL/GenBank/DDBJ whole genome shotgun (WGS) entry which is preliminary data.</text>
</comment>
<dbReference type="InterPro" id="IPR015881">
    <property type="entry name" value="ARHD_Rieske_2Fe_2S"/>
</dbReference>
<evidence type="ECO:0000256" key="8">
    <source>
        <dbReference type="ARBA" id="ARBA00023027"/>
    </source>
</evidence>
<dbReference type="InterPro" id="IPR015879">
    <property type="entry name" value="Ring_hydroxy_dOase_asu_C_dom"/>
</dbReference>
<organism evidence="10 11">
    <name type="scientific">Massilia niabensis</name>
    <dbReference type="NCBI Taxonomy" id="544910"/>
    <lineage>
        <taxon>Bacteria</taxon>
        <taxon>Pseudomonadati</taxon>
        <taxon>Pseudomonadota</taxon>
        <taxon>Betaproteobacteria</taxon>
        <taxon>Burkholderiales</taxon>
        <taxon>Oxalobacteraceae</taxon>
        <taxon>Telluria group</taxon>
        <taxon>Massilia</taxon>
    </lineage>
</organism>
<dbReference type="SUPFAM" id="SSF55961">
    <property type="entry name" value="Bet v1-like"/>
    <property type="match status" value="1"/>
</dbReference>
<dbReference type="Gene3D" id="3.90.380.10">
    <property type="entry name" value="Naphthalene 1,2-dioxygenase Alpha Subunit, Chain A, domain 1"/>
    <property type="match status" value="1"/>
</dbReference>
<keyword evidence="6" id="KW-0408">Iron</keyword>
<feature type="domain" description="Rieske" evidence="9">
    <location>
        <begin position="41"/>
        <end position="149"/>
    </location>
</feature>
<evidence type="ECO:0000313" key="10">
    <source>
        <dbReference type="EMBL" id="MFC5463099.1"/>
    </source>
</evidence>
<dbReference type="PROSITE" id="PS51296">
    <property type="entry name" value="RIESKE"/>
    <property type="match status" value="1"/>
</dbReference>
<dbReference type="InterPro" id="IPR017941">
    <property type="entry name" value="Rieske_2Fe-2S"/>
</dbReference>
<evidence type="ECO:0000256" key="4">
    <source>
        <dbReference type="ARBA" id="ARBA00022723"/>
    </source>
</evidence>
<sequence>MASSLKDFSPDKIRDDFIPNDSYIDPDFARLEEERLWPKVWQLACRLEEIPNVGDYCTYDIVDDSIIVVHAEKDVIKAFHNACSHRGLPLTQGCGRAERFHCRFHGWKYSLKGECIEIVDSKDWNGCLKSKDVDLREVNVATWGGAVFINMDPECQPFEEFLRPVDDFMGKFEFDKLRYRWYKTVIMPVNWKRVLEAFNEFYHVQQAHAQLLAFTDDYSTSRGFGRHGNVRFAAEGTVPFKRSPRLPPKEVPDYRDYILDFVEQYNRDLQAIVTPRMHRATQRLRTEVEATAEPAEVLAKWMQFLGEAAAEDGVEFPSELTPEYIEASGFDWHVFPNTIFLHSVDGVLWYRARPNGQDPNSCIFDVWALERYAPGKEPPLKREFYANWREGEWPLIYKQDFVNLDQLQRGMKSRGFPGQLVSPLQERTISNFHRALRRFMQDPHDHPDPAQEAMSSAPE</sequence>
<dbReference type="PANTHER" id="PTHR43756:SF5">
    <property type="entry name" value="CHOLINE MONOOXYGENASE, CHLOROPLASTIC"/>
    <property type="match status" value="1"/>
</dbReference>
<dbReference type="CDD" id="cd03469">
    <property type="entry name" value="Rieske_RO_Alpha_N"/>
    <property type="match status" value="1"/>
</dbReference>
<evidence type="ECO:0000256" key="3">
    <source>
        <dbReference type="ARBA" id="ARBA00022714"/>
    </source>
</evidence>
<accession>A0ABW0LB73</accession>
<evidence type="ECO:0000256" key="1">
    <source>
        <dbReference type="ARBA" id="ARBA00001962"/>
    </source>
</evidence>
<evidence type="ECO:0000313" key="11">
    <source>
        <dbReference type="Proteomes" id="UP001596050"/>
    </source>
</evidence>
<dbReference type="Pfam" id="PF00848">
    <property type="entry name" value="Ring_hydroxyl_A"/>
    <property type="match status" value="1"/>
</dbReference>
<evidence type="ECO:0000256" key="7">
    <source>
        <dbReference type="ARBA" id="ARBA00023014"/>
    </source>
</evidence>
<dbReference type="PANTHER" id="PTHR43756">
    <property type="entry name" value="CHOLINE MONOOXYGENASE, CHLOROPLASTIC"/>
    <property type="match status" value="1"/>
</dbReference>
<keyword evidence="5" id="KW-0560">Oxidoreductase</keyword>
<reference evidence="11" key="1">
    <citation type="journal article" date="2019" name="Int. J. Syst. Evol. Microbiol.">
        <title>The Global Catalogue of Microorganisms (GCM) 10K type strain sequencing project: providing services to taxonomists for standard genome sequencing and annotation.</title>
        <authorList>
            <consortium name="The Broad Institute Genomics Platform"/>
            <consortium name="The Broad Institute Genome Sequencing Center for Infectious Disease"/>
            <person name="Wu L."/>
            <person name="Ma J."/>
        </authorList>
    </citation>
    <scope>NUCLEOTIDE SEQUENCE [LARGE SCALE GENOMIC DNA]</scope>
    <source>
        <strain evidence="11">KACC 12649</strain>
    </source>
</reference>
<evidence type="ECO:0000256" key="2">
    <source>
        <dbReference type="ARBA" id="ARBA00008751"/>
    </source>
</evidence>
<proteinExistence type="inferred from homology"/>
<keyword evidence="7" id="KW-0411">Iron-sulfur</keyword>
<dbReference type="Proteomes" id="UP001596050">
    <property type="component" value="Unassembled WGS sequence"/>
</dbReference>
<dbReference type="Gene3D" id="2.102.10.10">
    <property type="entry name" value="Rieske [2Fe-2S] iron-sulphur domain"/>
    <property type="match status" value="1"/>
</dbReference>
<keyword evidence="8" id="KW-0520">NAD</keyword>
<dbReference type="InterPro" id="IPR036922">
    <property type="entry name" value="Rieske_2Fe-2S_sf"/>
</dbReference>
<dbReference type="CDD" id="cd08882">
    <property type="entry name" value="RHO_alpha_C_MupW-like"/>
    <property type="match status" value="1"/>
</dbReference>
<evidence type="ECO:0000256" key="6">
    <source>
        <dbReference type="ARBA" id="ARBA00023004"/>
    </source>
</evidence>
<name>A0ABW0LB73_9BURK</name>
<keyword evidence="3" id="KW-0001">2Fe-2S</keyword>
<comment type="cofactor">
    <cofactor evidence="1">
        <name>Fe cation</name>
        <dbReference type="ChEBI" id="CHEBI:24875"/>
    </cofactor>
</comment>
<dbReference type="InterPro" id="IPR001663">
    <property type="entry name" value="Rng_hydr_dOase-A"/>
</dbReference>
<dbReference type="EMBL" id="JBHSMU010000019">
    <property type="protein sequence ID" value="MFC5463099.1"/>
    <property type="molecule type" value="Genomic_DNA"/>
</dbReference>
<protein>
    <submittedName>
        <fullName evidence="10">SRPBCC family protein</fullName>
    </submittedName>
</protein>
<evidence type="ECO:0000259" key="9">
    <source>
        <dbReference type="PROSITE" id="PS51296"/>
    </source>
</evidence>
<dbReference type="Pfam" id="PF00355">
    <property type="entry name" value="Rieske"/>
    <property type="match status" value="1"/>
</dbReference>
<comment type="similarity">
    <text evidence="2">Belongs to the bacterial ring-hydroxylating dioxygenase alpha subunit family.</text>
</comment>